<accession>Q6AG45</accession>
<reference evidence="2 3" key="1">
    <citation type="journal article" date="2004" name="Mol. Plant Microbe Interact.">
        <title>The genome sequence of the Gram-positive sugarcane pathogen Leifsonia xyli subsp. xyli.</title>
        <authorList>
            <person name="Monteiro-Vitorello C.B."/>
            <person name="Camargo L.E.A."/>
            <person name="Van Sluys M.A."/>
            <person name="Kitajima J.P."/>
            <person name="Truffi D."/>
            <person name="do Amaral A.M."/>
            <person name="Harakava R."/>
            <person name="de Oliveira J.C.F."/>
            <person name="Wood D."/>
            <person name="de Oliveira M.C."/>
            <person name="Miyaki C.Y."/>
            <person name="Takita M.A."/>
            <person name="da Silva A.C.R."/>
            <person name="Furlan L.R."/>
            <person name="Carraro D.M."/>
            <person name="Camarotte G."/>
            <person name="Almeida N.F. Jr."/>
            <person name="Carrer H."/>
            <person name="Coutinho L.L."/>
            <person name="El-Dorry H.A."/>
            <person name="Ferro M.I.T."/>
            <person name="Gagliardi P.R."/>
            <person name="Giglioti E."/>
            <person name="Goldman M.H.S."/>
            <person name="Goldman G.H."/>
            <person name="Kimura E.T."/>
            <person name="Ferro E.S."/>
            <person name="Kuramae E.E."/>
            <person name="Lemos E.G.M."/>
            <person name="Lemos M.V.F."/>
            <person name="Mauro S.M.Z."/>
            <person name="Machado M.A."/>
            <person name="Marino C.L."/>
            <person name="Menck C.F."/>
            <person name="Nunes L.R."/>
            <person name="Oliveira R.C."/>
            <person name="Pereira G.G."/>
            <person name="Siqueira W."/>
            <person name="de Souza A.A."/>
            <person name="Tsai S.M."/>
            <person name="Zanca A.S."/>
            <person name="Simpson A.J.G."/>
            <person name="Brumbley S.M."/>
            <person name="Setubal J.C."/>
        </authorList>
    </citation>
    <scope>NUCLEOTIDE SEQUENCE [LARGE SCALE GENOMIC DNA]</scope>
    <source>
        <strain evidence="2 3">CTCB07</strain>
    </source>
</reference>
<organism evidence="2 3">
    <name type="scientific">Leifsonia xyli subsp. xyli (strain CTCB07)</name>
    <dbReference type="NCBI Taxonomy" id="281090"/>
    <lineage>
        <taxon>Bacteria</taxon>
        <taxon>Bacillati</taxon>
        <taxon>Actinomycetota</taxon>
        <taxon>Actinomycetes</taxon>
        <taxon>Micrococcales</taxon>
        <taxon>Microbacteriaceae</taxon>
        <taxon>Leifsonia</taxon>
    </lineage>
</organism>
<keyword evidence="3" id="KW-1185">Reference proteome</keyword>
<gene>
    <name evidence="2" type="ordered locus">Lxx07210</name>
</gene>
<dbReference type="eggNOG" id="COG1524">
    <property type="taxonomic scope" value="Bacteria"/>
</dbReference>
<evidence type="ECO:0000313" key="3">
    <source>
        <dbReference type="Proteomes" id="UP000001306"/>
    </source>
</evidence>
<dbReference type="AlphaFoldDB" id="Q6AG45"/>
<dbReference type="InterPro" id="IPR017850">
    <property type="entry name" value="Alkaline_phosphatase_core_sf"/>
</dbReference>
<dbReference type="Gene3D" id="3.40.720.10">
    <property type="entry name" value="Alkaline Phosphatase, subunit A"/>
    <property type="match status" value="1"/>
</dbReference>
<dbReference type="STRING" id="281090.Lxx07210"/>
<dbReference type="HOGENOM" id="CLU_068063_1_0_11"/>
<dbReference type="KEGG" id="lxx:Lxx07210"/>
<sequence length="169" mass="17850">MDPAGPGPIIASRPDQTRTGQHRGVVRDGETYGYRWADGEIAACARLALREAGPDVSFVSLGETDEAGHLYGGSSAEYAVAVGPVDAHIGRLLAEIEARVARAGAEEEWLVALTTDHGHLDEGGHGGGEAVLSRSFLALRRYGSEDPLPAGTSIHPWEVVSLLLTDLTR</sequence>
<dbReference type="Pfam" id="PF01663">
    <property type="entry name" value="Phosphodiest"/>
    <property type="match status" value="1"/>
</dbReference>
<dbReference type="InterPro" id="IPR002591">
    <property type="entry name" value="Phosphodiest/P_Trfase"/>
</dbReference>
<dbReference type="Proteomes" id="UP000001306">
    <property type="component" value="Chromosome"/>
</dbReference>
<proteinExistence type="predicted"/>
<evidence type="ECO:0000256" key="1">
    <source>
        <dbReference type="SAM" id="MobiDB-lite"/>
    </source>
</evidence>
<feature type="region of interest" description="Disordered" evidence="1">
    <location>
        <begin position="1"/>
        <end position="22"/>
    </location>
</feature>
<dbReference type="SUPFAM" id="SSF53649">
    <property type="entry name" value="Alkaline phosphatase-like"/>
    <property type="match status" value="1"/>
</dbReference>
<evidence type="ECO:0008006" key="4">
    <source>
        <dbReference type="Google" id="ProtNLM"/>
    </source>
</evidence>
<dbReference type="EMBL" id="AE016822">
    <property type="protein sequence ID" value="AAT88650.1"/>
    <property type="molecule type" value="Genomic_DNA"/>
</dbReference>
<protein>
    <recommendedName>
        <fullName evidence="4">Phosphodiesterase</fullName>
    </recommendedName>
</protein>
<evidence type="ECO:0000313" key="2">
    <source>
        <dbReference type="EMBL" id="AAT88650.1"/>
    </source>
</evidence>
<name>Q6AG45_LEIXX</name>